<dbReference type="InterPro" id="IPR000944">
    <property type="entry name" value="Tscrpt_reg_Rrf2"/>
</dbReference>
<evidence type="ECO:0000313" key="1">
    <source>
        <dbReference type="EMBL" id="PCF55333.1"/>
    </source>
</evidence>
<dbReference type="Gene3D" id="1.10.10.10">
    <property type="entry name" value="Winged helix-like DNA-binding domain superfamily/Winged helix DNA-binding domain"/>
    <property type="match status" value="1"/>
</dbReference>
<dbReference type="PANTHER" id="PTHR33221:SF15">
    <property type="entry name" value="HTH-TYPE TRANSCRIPTIONAL REGULATOR YWGB-RELATED"/>
    <property type="match status" value="1"/>
</dbReference>
<comment type="caution">
    <text evidence="1">The sequence shown here is derived from an EMBL/GenBank/DDBJ whole genome shotgun (WGS) entry which is preliminary data.</text>
</comment>
<dbReference type="RefSeq" id="WP_019166860.1">
    <property type="nucleotide sequence ID" value="NZ_MWRM01000007.1"/>
</dbReference>
<dbReference type="InterPro" id="IPR036388">
    <property type="entry name" value="WH-like_DNA-bd_sf"/>
</dbReference>
<accession>A0A2A4GX79</accession>
<dbReference type="NCBIfam" id="NF041852">
    <property type="entry name" value="trans_reg_HypR"/>
    <property type="match status" value="1"/>
</dbReference>
<dbReference type="EMBL" id="MWUU01000007">
    <property type="protein sequence ID" value="PCF55333.1"/>
    <property type="molecule type" value="Genomic_DNA"/>
</dbReference>
<dbReference type="GO" id="GO:0003700">
    <property type="term" value="F:DNA-binding transcription factor activity"/>
    <property type="evidence" value="ECO:0007669"/>
    <property type="project" value="TreeGrafter"/>
</dbReference>
<dbReference type="PANTHER" id="PTHR33221">
    <property type="entry name" value="WINGED HELIX-TURN-HELIX TRANSCRIPTIONAL REGULATOR, RRF2 FAMILY"/>
    <property type="match status" value="1"/>
</dbReference>
<dbReference type="AlphaFoldDB" id="A0A2A4GX79"/>
<reference evidence="1 2" key="1">
    <citation type="journal article" date="2017" name="PLoS ONE">
        <title>Development of a real-time PCR for detection of Staphylococcus pseudintermedius using a novel automated comparison of whole-genome sequences.</title>
        <authorList>
            <person name="Verstappen K.M."/>
            <person name="Huijbregts L."/>
            <person name="Spaninks M."/>
            <person name="Wagenaar J.A."/>
            <person name="Fluit A.C."/>
            <person name="Duim B."/>
        </authorList>
    </citation>
    <scope>NUCLEOTIDE SEQUENCE [LARGE SCALE GENOMIC DNA]</scope>
    <source>
        <strain evidence="1 2">215070706401-1</strain>
    </source>
</reference>
<proteinExistence type="predicted"/>
<dbReference type="PROSITE" id="PS51197">
    <property type="entry name" value="HTH_RRF2_2"/>
    <property type="match status" value="1"/>
</dbReference>
<dbReference type="Proteomes" id="UP000218335">
    <property type="component" value="Unassembled WGS sequence"/>
</dbReference>
<dbReference type="InterPro" id="IPR036390">
    <property type="entry name" value="WH_DNA-bd_sf"/>
</dbReference>
<protein>
    <submittedName>
        <fullName evidence="1">Transcriptional regulator</fullName>
    </submittedName>
</protein>
<dbReference type="GO" id="GO:0005829">
    <property type="term" value="C:cytosol"/>
    <property type="evidence" value="ECO:0007669"/>
    <property type="project" value="TreeGrafter"/>
</dbReference>
<dbReference type="SUPFAM" id="SSF46785">
    <property type="entry name" value="Winged helix' DNA-binding domain"/>
    <property type="match status" value="1"/>
</dbReference>
<sequence length="140" mass="15934">MNLEFNIAVHVLAFLNQHHGEVFNSQALAGNVCVNPVQLRRVMSKLQQEGYVKVVRGQKGGYLATEEGPAIKLEALFRLFNRPENHGRLFTGHPSIHCEISQKIEQVMYGHYLTEQEIIANYYQDQTIGDILNQIKEVEA</sequence>
<dbReference type="Pfam" id="PF02082">
    <property type="entry name" value="Rrf2"/>
    <property type="match status" value="1"/>
</dbReference>
<organism evidence="1 2">
    <name type="scientific">Staphylococcus delphini</name>
    <dbReference type="NCBI Taxonomy" id="53344"/>
    <lineage>
        <taxon>Bacteria</taxon>
        <taxon>Bacillati</taxon>
        <taxon>Bacillota</taxon>
        <taxon>Bacilli</taxon>
        <taxon>Bacillales</taxon>
        <taxon>Staphylococcaceae</taxon>
        <taxon>Staphylococcus</taxon>
        <taxon>Staphylococcus intermedius group</taxon>
    </lineage>
</organism>
<name>A0A2A4GX79_9STAP</name>
<gene>
    <name evidence="1" type="ORF">B5C08_06705</name>
</gene>
<evidence type="ECO:0000313" key="2">
    <source>
        <dbReference type="Proteomes" id="UP000218335"/>
    </source>
</evidence>